<evidence type="ECO:0000256" key="1">
    <source>
        <dbReference type="SAM" id="SignalP"/>
    </source>
</evidence>
<sequence length="160" mass="16949">MIGFAHWRSVLPLLSVGFLAACAAQNCDPDHTDLFTGAGCAMGGGYSARTADFRQQLQYSSAQAAAAHQQAQQAAAEARQAQANVVTRQGELKALSQQTAALKSRLTSAQASRSLSQSQLQKARAELAALQKLQANPATESNDAEIKARQARLNALMSHI</sequence>
<gene>
    <name evidence="2" type="ORF">AD933_05350</name>
</gene>
<dbReference type="Proteomes" id="UP000075526">
    <property type="component" value="Unassembled WGS sequence"/>
</dbReference>
<feature type="signal peptide" evidence="1">
    <location>
        <begin position="1"/>
        <end position="23"/>
    </location>
</feature>
<dbReference type="AlphaFoldDB" id="A0A149RRN7"/>
<keyword evidence="1" id="KW-0732">Signal</keyword>
<reference evidence="2 3" key="1">
    <citation type="submission" date="2015-06" db="EMBL/GenBank/DDBJ databases">
        <title>Improved classification and identification of acetic acid bacteria using matrix-assisted laser desorption/ionization time-of-flight mass spectrometry; Gluconobacter nephelii and Gluconobacter uchimurae are later heterotypic synonyms of Gluconobacter japonicus and Gluconobacter oxydans, respectively.</title>
        <authorList>
            <person name="Li L."/>
            <person name="Cleenwerck I."/>
            <person name="De Vuyst L."/>
            <person name="Vandamme P."/>
        </authorList>
    </citation>
    <scope>NUCLEOTIDE SEQUENCE [LARGE SCALE GENOMIC DNA]</scope>
    <source>
        <strain evidence="2 3">LMG 1552</strain>
    </source>
</reference>
<evidence type="ECO:0008006" key="4">
    <source>
        <dbReference type="Google" id="ProtNLM"/>
    </source>
</evidence>
<name>A0A149RRN7_9PROT</name>
<comment type="caution">
    <text evidence="2">The sequence shown here is derived from an EMBL/GenBank/DDBJ whole genome shotgun (WGS) entry which is preliminary data.</text>
</comment>
<proteinExistence type="predicted"/>
<accession>A0A149RRN7</accession>
<dbReference type="PATRIC" id="fig|178901.13.peg.855"/>
<dbReference type="EMBL" id="LHZF01000152">
    <property type="protein sequence ID" value="KXV16968.1"/>
    <property type="molecule type" value="Genomic_DNA"/>
</dbReference>
<evidence type="ECO:0000313" key="3">
    <source>
        <dbReference type="Proteomes" id="UP000075526"/>
    </source>
</evidence>
<feature type="chain" id="PRO_5007553798" description="Lipoprotein" evidence="1">
    <location>
        <begin position="24"/>
        <end position="160"/>
    </location>
</feature>
<dbReference type="RefSeq" id="WP_061507872.1">
    <property type="nucleotide sequence ID" value="NZ_LHZF01000152.1"/>
</dbReference>
<protein>
    <recommendedName>
        <fullName evidence="4">Lipoprotein</fullName>
    </recommendedName>
</protein>
<evidence type="ECO:0000313" key="2">
    <source>
        <dbReference type="EMBL" id="KXV16968.1"/>
    </source>
</evidence>
<organism evidence="2 3">
    <name type="scientific">Acetobacter malorum</name>
    <dbReference type="NCBI Taxonomy" id="178901"/>
    <lineage>
        <taxon>Bacteria</taxon>
        <taxon>Pseudomonadati</taxon>
        <taxon>Pseudomonadota</taxon>
        <taxon>Alphaproteobacteria</taxon>
        <taxon>Acetobacterales</taxon>
        <taxon>Acetobacteraceae</taxon>
        <taxon>Acetobacter</taxon>
    </lineage>
</organism>